<evidence type="ECO:0000313" key="3">
    <source>
        <dbReference type="EMBL" id="VDI52735.1"/>
    </source>
</evidence>
<accession>A0A8B6FND9</accession>
<dbReference type="Pfam" id="PF13499">
    <property type="entry name" value="EF-hand_7"/>
    <property type="match status" value="1"/>
</dbReference>
<feature type="chain" id="PRO_5032562641" description="EF-hand domain-containing protein" evidence="1">
    <location>
        <begin position="19"/>
        <end position="92"/>
    </location>
</feature>
<evidence type="ECO:0000313" key="4">
    <source>
        <dbReference type="Proteomes" id="UP000596742"/>
    </source>
</evidence>
<feature type="domain" description="EF-hand" evidence="2">
    <location>
        <begin position="22"/>
        <end position="57"/>
    </location>
</feature>
<dbReference type="SUPFAM" id="SSF47473">
    <property type="entry name" value="EF-hand"/>
    <property type="match status" value="1"/>
</dbReference>
<feature type="signal peptide" evidence="1">
    <location>
        <begin position="1"/>
        <end position="18"/>
    </location>
</feature>
<dbReference type="Proteomes" id="UP000596742">
    <property type="component" value="Unassembled WGS sequence"/>
</dbReference>
<evidence type="ECO:0000256" key="1">
    <source>
        <dbReference type="SAM" id="SignalP"/>
    </source>
</evidence>
<gene>
    <name evidence="3" type="ORF">MGAL_10B052723</name>
</gene>
<dbReference type="InterPro" id="IPR011992">
    <property type="entry name" value="EF-hand-dom_pair"/>
</dbReference>
<dbReference type="GO" id="GO:0005509">
    <property type="term" value="F:calcium ion binding"/>
    <property type="evidence" value="ECO:0007669"/>
    <property type="project" value="InterPro"/>
</dbReference>
<comment type="caution">
    <text evidence="3">The sequence shown here is derived from an EMBL/GenBank/DDBJ whole genome shotgun (WGS) entry which is preliminary data.</text>
</comment>
<dbReference type="EMBL" id="UYJE01007212">
    <property type="protein sequence ID" value="VDI52735.1"/>
    <property type="molecule type" value="Genomic_DNA"/>
</dbReference>
<keyword evidence="1" id="KW-0732">Signal</keyword>
<sequence>MIKQIVIVLVTLCSIVYCSEKVPMKEITSAFKEMDANGDGKVVLQETISYMEKKKQIPESDHTNMAESIFTFYDKNKDGHIVLSEFLPHDEL</sequence>
<keyword evidence="4" id="KW-1185">Reference proteome</keyword>
<name>A0A8B6FND9_MYTGA</name>
<dbReference type="PROSITE" id="PS50222">
    <property type="entry name" value="EF_HAND_2"/>
    <property type="match status" value="1"/>
</dbReference>
<protein>
    <recommendedName>
        <fullName evidence="2">EF-hand domain-containing protein</fullName>
    </recommendedName>
</protein>
<dbReference type="InterPro" id="IPR002048">
    <property type="entry name" value="EF_hand_dom"/>
</dbReference>
<reference evidence="3" key="1">
    <citation type="submission" date="2018-11" db="EMBL/GenBank/DDBJ databases">
        <authorList>
            <person name="Alioto T."/>
            <person name="Alioto T."/>
        </authorList>
    </citation>
    <scope>NUCLEOTIDE SEQUENCE</scope>
</reference>
<evidence type="ECO:0000259" key="2">
    <source>
        <dbReference type="PROSITE" id="PS50222"/>
    </source>
</evidence>
<dbReference type="AlphaFoldDB" id="A0A8B6FND9"/>
<dbReference type="Gene3D" id="1.10.238.10">
    <property type="entry name" value="EF-hand"/>
    <property type="match status" value="1"/>
</dbReference>
<proteinExistence type="predicted"/>
<dbReference type="OrthoDB" id="26525at2759"/>
<dbReference type="CDD" id="cd00051">
    <property type="entry name" value="EFh"/>
    <property type="match status" value="1"/>
</dbReference>
<organism evidence="3 4">
    <name type="scientific">Mytilus galloprovincialis</name>
    <name type="common">Mediterranean mussel</name>
    <dbReference type="NCBI Taxonomy" id="29158"/>
    <lineage>
        <taxon>Eukaryota</taxon>
        <taxon>Metazoa</taxon>
        <taxon>Spiralia</taxon>
        <taxon>Lophotrochozoa</taxon>
        <taxon>Mollusca</taxon>
        <taxon>Bivalvia</taxon>
        <taxon>Autobranchia</taxon>
        <taxon>Pteriomorphia</taxon>
        <taxon>Mytilida</taxon>
        <taxon>Mytiloidea</taxon>
        <taxon>Mytilidae</taxon>
        <taxon>Mytilinae</taxon>
        <taxon>Mytilus</taxon>
    </lineage>
</organism>